<gene>
    <name evidence="3" type="ORF">A3B14_00325</name>
</gene>
<feature type="transmembrane region" description="Helical" evidence="1">
    <location>
        <begin position="181"/>
        <end position="203"/>
    </location>
</feature>
<dbReference type="AlphaFoldDB" id="A0A1G2U1I3"/>
<feature type="transmembrane region" description="Helical" evidence="1">
    <location>
        <begin position="34"/>
        <end position="54"/>
    </location>
</feature>
<dbReference type="InterPro" id="IPR037185">
    <property type="entry name" value="EmrE-like"/>
</dbReference>
<feature type="transmembrane region" description="Helical" evidence="1">
    <location>
        <begin position="223"/>
        <end position="250"/>
    </location>
</feature>
<keyword evidence="1" id="KW-1133">Transmembrane helix</keyword>
<dbReference type="Pfam" id="PF00892">
    <property type="entry name" value="EamA"/>
    <property type="match status" value="1"/>
</dbReference>
<reference evidence="3 4" key="1">
    <citation type="journal article" date="2016" name="Nat. Commun.">
        <title>Thousands of microbial genomes shed light on interconnected biogeochemical processes in an aquifer system.</title>
        <authorList>
            <person name="Anantharaman K."/>
            <person name="Brown C.T."/>
            <person name="Hug L.A."/>
            <person name="Sharon I."/>
            <person name="Castelle C.J."/>
            <person name="Probst A.J."/>
            <person name="Thomas B.C."/>
            <person name="Singh A."/>
            <person name="Wilkins M.J."/>
            <person name="Karaoz U."/>
            <person name="Brodie E.L."/>
            <person name="Williams K.H."/>
            <person name="Hubbard S.S."/>
            <person name="Banfield J.F."/>
        </authorList>
    </citation>
    <scope>NUCLEOTIDE SEQUENCE [LARGE SCALE GENOMIC DNA]</scope>
</reference>
<organism evidence="3 4">
    <name type="scientific">Candidatus Zambryskibacteria bacterium RIFCSPLOWO2_01_FULL_45_21</name>
    <dbReference type="NCBI Taxonomy" id="1802761"/>
    <lineage>
        <taxon>Bacteria</taxon>
        <taxon>Candidatus Zambryskiibacteriota</taxon>
    </lineage>
</organism>
<keyword evidence="1" id="KW-0472">Membrane</keyword>
<keyword evidence="1" id="KW-0812">Transmembrane</keyword>
<comment type="caution">
    <text evidence="3">The sequence shown here is derived from an EMBL/GenBank/DDBJ whole genome shotgun (WGS) entry which is preliminary data.</text>
</comment>
<proteinExistence type="predicted"/>
<accession>A0A1G2U1I3</accession>
<dbReference type="EMBL" id="MHWE01000019">
    <property type="protein sequence ID" value="OHB03343.1"/>
    <property type="molecule type" value="Genomic_DNA"/>
</dbReference>
<name>A0A1G2U1I3_9BACT</name>
<evidence type="ECO:0000313" key="4">
    <source>
        <dbReference type="Proteomes" id="UP000176800"/>
    </source>
</evidence>
<protein>
    <recommendedName>
        <fullName evidence="2">EamA domain-containing protein</fullName>
    </recommendedName>
</protein>
<dbReference type="Proteomes" id="UP000176800">
    <property type="component" value="Unassembled WGS sequence"/>
</dbReference>
<feature type="transmembrane region" description="Helical" evidence="1">
    <location>
        <begin position="89"/>
        <end position="109"/>
    </location>
</feature>
<dbReference type="InterPro" id="IPR000620">
    <property type="entry name" value="EamA_dom"/>
</dbReference>
<feature type="transmembrane region" description="Helical" evidence="1">
    <location>
        <begin position="61"/>
        <end position="83"/>
    </location>
</feature>
<sequence length="290" mass="31248">MNWFFLALISALFLSGSALVEKRGLRKVHSVDFAAAVSLWGLVFSVPFLFFIDFSVFSPRVVIFIGASAFVATTAFVLVAKGFRHLDISLVSPLLSLSPGVSAVLGFLVLGEVLDVQHIVGVCGMIVGSYILAIDPNKTFLNSFREFRSSSYIQLVLFSLVFYSVGAVLDRIIVTDLAVSIPAFIFLFHIFIAIFSLIIASIFGNGLRGVGVGVTRGGTSAVFVSLLTVGYRFFQAEALQVAFVGLVSAVKRSSSFFTTLIGGELFHERHVGRRLFASAVIVAGAVLMIL</sequence>
<feature type="domain" description="EamA" evidence="2">
    <location>
        <begin position="3"/>
        <end position="132"/>
    </location>
</feature>
<feature type="transmembrane region" description="Helical" evidence="1">
    <location>
        <begin position="116"/>
        <end position="132"/>
    </location>
</feature>
<feature type="transmembrane region" description="Helical" evidence="1">
    <location>
        <begin position="152"/>
        <end position="169"/>
    </location>
</feature>
<dbReference type="GO" id="GO:0016020">
    <property type="term" value="C:membrane"/>
    <property type="evidence" value="ECO:0007669"/>
    <property type="project" value="InterPro"/>
</dbReference>
<evidence type="ECO:0000256" key="1">
    <source>
        <dbReference type="SAM" id="Phobius"/>
    </source>
</evidence>
<dbReference type="Gene3D" id="1.10.3730.20">
    <property type="match status" value="1"/>
</dbReference>
<evidence type="ECO:0000259" key="2">
    <source>
        <dbReference type="Pfam" id="PF00892"/>
    </source>
</evidence>
<evidence type="ECO:0000313" key="3">
    <source>
        <dbReference type="EMBL" id="OHB03343.1"/>
    </source>
</evidence>
<dbReference type="SUPFAM" id="SSF103481">
    <property type="entry name" value="Multidrug resistance efflux transporter EmrE"/>
    <property type="match status" value="2"/>
</dbReference>